<dbReference type="InterPro" id="IPR036812">
    <property type="entry name" value="NAD(P)_OxRdtase_dom_sf"/>
</dbReference>
<accession>A0A7M7L7N0</accession>
<dbReference type="Pfam" id="PF00248">
    <property type="entry name" value="Aldo_ket_red"/>
    <property type="match status" value="1"/>
</dbReference>
<evidence type="ECO:0000259" key="2">
    <source>
        <dbReference type="Pfam" id="PF00248"/>
    </source>
</evidence>
<evidence type="ECO:0000256" key="1">
    <source>
        <dbReference type="PIRSR" id="PIRSR000097-2"/>
    </source>
</evidence>
<feature type="binding site" evidence="1">
    <location>
        <position position="59"/>
    </location>
    <ligand>
        <name>substrate</name>
    </ligand>
</feature>
<sequence length="261" mass="30036">MANVCPKIKLNDGNELPVLGLGTWMNWNTYRSSEEKVLEGFQKTMTDLKLKYLDLYLIHWPFSWKEDGEIFPKDDKGGFYTTDADFMIAWKAMEKLQKAGKVRSIGVSNFNSEQISRVLAEGSVKPVTNQVESHTYLQQEKLRAFCAEHNIVITAYSPLGSPYKPFALDGPIPIKHPALIDIGKTHGKSPAQVMLRFQLQRGIVVIPKSTNYERMRENFQLFDFELTQSEMNTIKKLDKAYRFVSMDAMKCHKYFPFGIEF</sequence>
<dbReference type="RefSeq" id="XP_022672766.1">
    <property type="nucleotide sequence ID" value="XM_022817031.1"/>
</dbReference>
<dbReference type="PRINTS" id="PR00069">
    <property type="entry name" value="ALDKETRDTASE"/>
</dbReference>
<dbReference type="PIRSF" id="PIRSF000097">
    <property type="entry name" value="AKR"/>
    <property type="match status" value="1"/>
</dbReference>
<dbReference type="PROSITE" id="PS00063">
    <property type="entry name" value="ALDOKETO_REDUCTASE_3"/>
    <property type="match status" value="1"/>
</dbReference>
<dbReference type="PANTHER" id="PTHR11732">
    <property type="entry name" value="ALDO/KETO REDUCTASE"/>
    <property type="match status" value="1"/>
</dbReference>
<name>A0A7M7L7N0_VARDE</name>
<organism evidence="3 4">
    <name type="scientific">Varroa destructor</name>
    <name type="common">Honeybee mite</name>
    <dbReference type="NCBI Taxonomy" id="109461"/>
    <lineage>
        <taxon>Eukaryota</taxon>
        <taxon>Metazoa</taxon>
        <taxon>Ecdysozoa</taxon>
        <taxon>Arthropoda</taxon>
        <taxon>Chelicerata</taxon>
        <taxon>Arachnida</taxon>
        <taxon>Acari</taxon>
        <taxon>Parasitiformes</taxon>
        <taxon>Mesostigmata</taxon>
        <taxon>Gamasina</taxon>
        <taxon>Dermanyssoidea</taxon>
        <taxon>Varroidae</taxon>
        <taxon>Varroa</taxon>
    </lineage>
</organism>
<dbReference type="PROSITE" id="PS00062">
    <property type="entry name" value="ALDOKETO_REDUCTASE_2"/>
    <property type="match status" value="1"/>
</dbReference>
<dbReference type="EnsemblMetazoa" id="XM_022817031">
    <property type="protein sequence ID" value="XP_022672766"/>
    <property type="gene ID" value="LOC111255263"/>
</dbReference>
<proteinExistence type="predicted"/>
<evidence type="ECO:0000313" key="4">
    <source>
        <dbReference type="Proteomes" id="UP000594260"/>
    </source>
</evidence>
<dbReference type="InterPro" id="IPR023210">
    <property type="entry name" value="NADP_OxRdtase_dom"/>
</dbReference>
<keyword evidence="4" id="KW-1185">Reference proteome</keyword>
<evidence type="ECO:0000313" key="3">
    <source>
        <dbReference type="EnsemblMetazoa" id="XP_022672766"/>
    </source>
</evidence>
<dbReference type="AlphaFoldDB" id="A0A7M7L7N0"/>
<dbReference type="GeneID" id="111255263"/>
<feature type="domain" description="NADP-dependent oxidoreductase" evidence="2">
    <location>
        <begin position="25"/>
        <end position="238"/>
    </location>
</feature>
<dbReference type="GO" id="GO:0016491">
    <property type="term" value="F:oxidoreductase activity"/>
    <property type="evidence" value="ECO:0007669"/>
    <property type="project" value="InterPro"/>
</dbReference>
<dbReference type="Proteomes" id="UP000594260">
    <property type="component" value="Unplaced"/>
</dbReference>
<protein>
    <recommendedName>
        <fullName evidence="2">NADP-dependent oxidoreductase domain-containing protein</fullName>
    </recommendedName>
</protein>
<dbReference type="Gene3D" id="3.20.20.100">
    <property type="entry name" value="NADP-dependent oxidoreductase domain"/>
    <property type="match status" value="1"/>
</dbReference>
<dbReference type="InterPro" id="IPR020471">
    <property type="entry name" value="AKR"/>
</dbReference>
<dbReference type="InterPro" id="IPR018170">
    <property type="entry name" value="Aldo/ket_reductase_CS"/>
</dbReference>
<dbReference type="SUPFAM" id="SSF51430">
    <property type="entry name" value="NAD(P)-linked oxidoreductase"/>
    <property type="match status" value="1"/>
</dbReference>
<reference evidence="3" key="1">
    <citation type="submission" date="2021-01" db="UniProtKB">
        <authorList>
            <consortium name="EnsemblMetazoa"/>
        </authorList>
    </citation>
    <scope>IDENTIFICATION</scope>
</reference>